<evidence type="ECO:0000313" key="1">
    <source>
        <dbReference type="EMBL" id="KAJ8962399.1"/>
    </source>
</evidence>
<protein>
    <submittedName>
        <fullName evidence="1">Uncharacterized protein</fullName>
    </submittedName>
</protein>
<comment type="caution">
    <text evidence="1">The sequence shown here is derived from an EMBL/GenBank/DDBJ whole genome shotgun (WGS) entry which is preliminary data.</text>
</comment>
<feature type="non-terminal residue" evidence="1">
    <location>
        <position position="1"/>
    </location>
</feature>
<keyword evidence="2" id="KW-1185">Reference proteome</keyword>
<reference evidence="1" key="1">
    <citation type="journal article" date="2023" name="Insect Mol. Biol.">
        <title>Genome sequencing provides insights into the evolution of gene families encoding plant cell wall-degrading enzymes in longhorned beetles.</title>
        <authorList>
            <person name="Shin N.R."/>
            <person name="Okamura Y."/>
            <person name="Kirsch R."/>
            <person name="Pauchet Y."/>
        </authorList>
    </citation>
    <scope>NUCLEOTIDE SEQUENCE</scope>
    <source>
        <strain evidence="1">AMC_N1</strain>
    </source>
</reference>
<dbReference type="AlphaFoldDB" id="A0AAV8ZFE0"/>
<organism evidence="1 2">
    <name type="scientific">Aromia moschata</name>
    <dbReference type="NCBI Taxonomy" id="1265417"/>
    <lineage>
        <taxon>Eukaryota</taxon>
        <taxon>Metazoa</taxon>
        <taxon>Ecdysozoa</taxon>
        <taxon>Arthropoda</taxon>
        <taxon>Hexapoda</taxon>
        <taxon>Insecta</taxon>
        <taxon>Pterygota</taxon>
        <taxon>Neoptera</taxon>
        <taxon>Endopterygota</taxon>
        <taxon>Coleoptera</taxon>
        <taxon>Polyphaga</taxon>
        <taxon>Cucujiformia</taxon>
        <taxon>Chrysomeloidea</taxon>
        <taxon>Cerambycidae</taxon>
        <taxon>Cerambycinae</taxon>
        <taxon>Callichromatini</taxon>
        <taxon>Aromia</taxon>
    </lineage>
</organism>
<evidence type="ECO:0000313" key="2">
    <source>
        <dbReference type="Proteomes" id="UP001162162"/>
    </source>
</evidence>
<sequence length="69" mass="8039">TEVVAKRAARYPYKYIYVKTLASEAIDRRWVVYEGQYVTINSVGTSFEICVFINIRLKDYYHGPVDGLE</sequence>
<accession>A0AAV8ZFE0</accession>
<name>A0AAV8ZFE0_9CUCU</name>
<proteinExistence type="predicted"/>
<dbReference type="EMBL" id="JAPWTK010000003">
    <property type="protein sequence ID" value="KAJ8962399.1"/>
    <property type="molecule type" value="Genomic_DNA"/>
</dbReference>
<gene>
    <name evidence="1" type="ORF">NQ318_018383</name>
</gene>
<dbReference type="Proteomes" id="UP001162162">
    <property type="component" value="Unassembled WGS sequence"/>
</dbReference>